<dbReference type="RefSeq" id="WP_084913275.1">
    <property type="nucleotide sequence ID" value="NZ_CP049603.1"/>
</dbReference>
<reference evidence="2 3" key="1">
    <citation type="journal article" date="2017" name="Int. J. Syst. Evol. Microbiol.">
        <title>Rouxiella badensis sp. nov. and Rouxiella silvae sp. nov. isolated from peat bog soil in Germany and emendation of the genus description.</title>
        <authorList>
            <person name="Le Fleche-Mateos A."/>
            <person name="Kugler J.H."/>
            <person name="Hansen S.H."/>
            <person name="Syldatk C."/>
            <person name="Hausmann R."/>
            <person name="Lomprez F."/>
            <person name="Vandenbogaert M."/>
            <person name="Manuguerra J.C."/>
            <person name="Grimont P.A."/>
        </authorList>
    </citation>
    <scope>NUCLEOTIDE SEQUENCE [LARGE SCALE GENOMIC DNA]</scope>
    <source>
        <strain evidence="2 3">DSM 100043</strain>
    </source>
</reference>
<name>A0A1X0W9M3_9GAMM</name>
<evidence type="ECO:0000313" key="3">
    <source>
        <dbReference type="Proteomes" id="UP000192536"/>
    </source>
</evidence>
<keyword evidence="1" id="KW-1133">Transmembrane helix</keyword>
<protein>
    <submittedName>
        <fullName evidence="2">Uncharacterized protein</fullName>
    </submittedName>
</protein>
<feature type="transmembrane region" description="Helical" evidence="1">
    <location>
        <begin position="29"/>
        <end position="49"/>
    </location>
</feature>
<dbReference type="AlphaFoldDB" id="A0A1X0W9M3"/>
<keyword evidence="1" id="KW-0812">Transmembrane</keyword>
<dbReference type="STRING" id="1646377.BS640_21280"/>
<gene>
    <name evidence="2" type="ORF">BS640_21280</name>
</gene>
<evidence type="ECO:0000313" key="2">
    <source>
        <dbReference type="EMBL" id="ORJ23443.1"/>
    </source>
</evidence>
<dbReference type="Proteomes" id="UP000192536">
    <property type="component" value="Unassembled WGS sequence"/>
</dbReference>
<keyword evidence="3" id="KW-1185">Reference proteome</keyword>
<accession>A0A1X0W9M3</accession>
<dbReference type="EMBL" id="MRWE01000053">
    <property type="protein sequence ID" value="ORJ23443.1"/>
    <property type="molecule type" value="Genomic_DNA"/>
</dbReference>
<sequence length="183" mass="20482">MKINFSGSLDAQSLMSRLRWYGAVVYRQLGPLPVLLGVIWLVGGIFLFVEQRPVLESQVNDIEEINRELGVPLPMISAEQAALQDNLSITEYQQVKALFRILGKHHLTAQESRYQFNQAGDDQAGQLGLDIPMKGNYRQFYDALSELTATMPVKVNAISLTRAHPNQVDLQIMLRVTLSGGKQ</sequence>
<organism evidence="2 3">
    <name type="scientific">Rouxiella badensis</name>
    <dbReference type="NCBI Taxonomy" id="1646377"/>
    <lineage>
        <taxon>Bacteria</taxon>
        <taxon>Pseudomonadati</taxon>
        <taxon>Pseudomonadota</taxon>
        <taxon>Gammaproteobacteria</taxon>
        <taxon>Enterobacterales</taxon>
        <taxon>Yersiniaceae</taxon>
        <taxon>Rouxiella</taxon>
    </lineage>
</organism>
<proteinExistence type="predicted"/>
<keyword evidence="1" id="KW-0472">Membrane</keyword>
<evidence type="ECO:0000256" key="1">
    <source>
        <dbReference type="SAM" id="Phobius"/>
    </source>
</evidence>
<comment type="caution">
    <text evidence="2">The sequence shown here is derived from an EMBL/GenBank/DDBJ whole genome shotgun (WGS) entry which is preliminary data.</text>
</comment>